<comment type="subcellular location">
    <subcellularLocation>
        <location evidence="1 7">Cell membrane</location>
        <topology evidence="1 7">Multi-pass membrane protein</topology>
    </subcellularLocation>
</comment>
<evidence type="ECO:0000259" key="8">
    <source>
        <dbReference type="PROSITE" id="PS50928"/>
    </source>
</evidence>
<evidence type="ECO:0000256" key="6">
    <source>
        <dbReference type="ARBA" id="ARBA00023136"/>
    </source>
</evidence>
<organism evidence="9 10">
    <name type="scientific">Blautia pseudococcoides</name>
    <dbReference type="NCBI Taxonomy" id="1796616"/>
    <lineage>
        <taxon>Bacteria</taxon>
        <taxon>Bacillati</taxon>
        <taxon>Bacillota</taxon>
        <taxon>Clostridia</taxon>
        <taxon>Lachnospirales</taxon>
        <taxon>Lachnospiraceae</taxon>
        <taxon>Blautia</taxon>
    </lineage>
</organism>
<dbReference type="PANTHER" id="PTHR30193">
    <property type="entry name" value="ABC TRANSPORTER PERMEASE PROTEIN"/>
    <property type="match status" value="1"/>
</dbReference>
<keyword evidence="5 7" id="KW-1133">Transmembrane helix</keyword>
<gene>
    <name evidence="9" type="ORF">A4V09_19520</name>
</gene>
<evidence type="ECO:0000256" key="5">
    <source>
        <dbReference type="ARBA" id="ARBA00022989"/>
    </source>
</evidence>
<dbReference type="GO" id="GO:0055085">
    <property type="term" value="P:transmembrane transport"/>
    <property type="evidence" value="ECO:0007669"/>
    <property type="project" value="InterPro"/>
</dbReference>
<dbReference type="PROSITE" id="PS50928">
    <property type="entry name" value="ABC_TM1"/>
    <property type="match status" value="1"/>
</dbReference>
<dbReference type="CDD" id="cd06261">
    <property type="entry name" value="TM_PBP2"/>
    <property type="match status" value="1"/>
</dbReference>
<dbReference type="Gene3D" id="1.10.3720.10">
    <property type="entry name" value="MetI-like"/>
    <property type="match status" value="1"/>
</dbReference>
<evidence type="ECO:0000256" key="1">
    <source>
        <dbReference type="ARBA" id="ARBA00004651"/>
    </source>
</evidence>
<dbReference type="PANTHER" id="PTHR30193:SF37">
    <property type="entry name" value="INNER MEMBRANE ABC TRANSPORTER PERMEASE PROTEIN YCJO"/>
    <property type="match status" value="1"/>
</dbReference>
<dbReference type="STRING" id="1796616.A4V09_19520"/>
<feature type="transmembrane region" description="Helical" evidence="7">
    <location>
        <begin position="80"/>
        <end position="99"/>
    </location>
</feature>
<dbReference type="InterPro" id="IPR051393">
    <property type="entry name" value="ABC_transporter_permease"/>
</dbReference>
<dbReference type="AlphaFoldDB" id="A0A1C7IKW9"/>
<dbReference type="InterPro" id="IPR000515">
    <property type="entry name" value="MetI-like"/>
</dbReference>
<dbReference type="Proteomes" id="UP000092574">
    <property type="component" value="Chromosome"/>
</dbReference>
<keyword evidence="3" id="KW-1003">Cell membrane</keyword>
<feature type="domain" description="ABC transmembrane type-1" evidence="8">
    <location>
        <begin position="74"/>
        <end position="285"/>
    </location>
</feature>
<accession>A0A1C7IKW9</accession>
<comment type="similarity">
    <text evidence="7">Belongs to the binding-protein-dependent transport system permease family.</text>
</comment>
<evidence type="ECO:0000256" key="3">
    <source>
        <dbReference type="ARBA" id="ARBA00022475"/>
    </source>
</evidence>
<dbReference type="Pfam" id="PF00528">
    <property type="entry name" value="BPD_transp_1"/>
    <property type="match status" value="1"/>
</dbReference>
<feature type="transmembrane region" description="Helical" evidence="7">
    <location>
        <begin position="12"/>
        <end position="36"/>
    </location>
</feature>
<sequence length="296" mass="33311">MKVKGKGKTKDLLIFALFVFPAVAFVLFSTDVPFLMNLYYSVFDWNGISKDMEFVGLQNFVNIFTNDALFWKSTAFTLKFSVFYVVIVNVLSLTVALVMAKEKKSSSVGRAFYYIPYIISLTAISLIWKFILGPGFEALYQVTGWEMFNWSWLGTAKLAFFVVVIMTVWQNLGFYMVNYIAGIIAVPKELIEAAKIDGANKFQVLRKVTVPLIMPAVSICMLTSLTFAFKLFDVIMVFTKGGPANSTISVAYNIYKEAFVNNRYGMATAKSLVFVMFVLIVTVIQLKVTKSKEVEA</sequence>
<evidence type="ECO:0000256" key="7">
    <source>
        <dbReference type="RuleBase" id="RU363032"/>
    </source>
</evidence>
<proteinExistence type="inferred from homology"/>
<dbReference type="GO" id="GO:0005886">
    <property type="term" value="C:plasma membrane"/>
    <property type="evidence" value="ECO:0007669"/>
    <property type="project" value="UniProtKB-SubCell"/>
</dbReference>
<name>A0A1C7IKW9_9FIRM</name>
<keyword evidence="4 7" id="KW-0812">Transmembrane</keyword>
<dbReference type="KEGG" id="byl:A4V09_19520"/>
<keyword evidence="6 7" id="KW-0472">Membrane</keyword>
<feature type="transmembrane region" description="Helical" evidence="7">
    <location>
        <begin position="264"/>
        <end position="284"/>
    </location>
</feature>
<feature type="transmembrane region" description="Helical" evidence="7">
    <location>
        <begin position="111"/>
        <end position="131"/>
    </location>
</feature>
<keyword evidence="2 7" id="KW-0813">Transport</keyword>
<evidence type="ECO:0000256" key="4">
    <source>
        <dbReference type="ARBA" id="ARBA00022692"/>
    </source>
</evidence>
<evidence type="ECO:0000313" key="10">
    <source>
        <dbReference type="Proteomes" id="UP000092574"/>
    </source>
</evidence>
<protein>
    <submittedName>
        <fullName evidence="9">ABC transporter permease</fullName>
    </submittedName>
</protein>
<evidence type="ECO:0000256" key="2">
    <source>
        <dbReference type="ARBA" id="ARBA00022448"/>
    </source>
</evidence>
<feature type="transmembrane region" description="Helical" evidence="7">
    <location>
        <begin position="151"/>
        <end position="169"/>
    </location>
</feature>
<evidence type="ECO:0000313" key="9">
    <source>
        <dbReference type="EMBL" id="ANU78762.1"/>
    </source>
</evidence>
<feature type="transmembrane region" description="Helical" evidence="7">
    <location>
        <begin position="208"/>
        <end position="229"/>
    </location>
</feature>
<dbReference type="InterPro" id="IPR035906">
    <property type="entry name" value="MetI-like_sf"/>
</dbReference>
<dbReference type="EMBL" id="CP015405">
    <property type="protein sequence ID" value="ANU78762.1"/>
    <property type="molecule type" value="Genomic_DNA"/>
</dbReference>
<dbReference type="SUPFAM" id="SSF161098">
    <property type="entry name" value="MetI-like"/>
    <property type="match status" value="1"/>
</dbReference>
<keyword evidence="10" id="KW-1185">Reference proteome</keyword>
<reference evidence="9" key="1">
    <citation type="submission" date="2017-04" db="EMBL/GenBank/DDBJ databases">
        <title>Complete Genome Sequences of Twelve Strains of a Stable Defined Moderately Diverse Mouse Microbiota 2 (sDMDMm2).</title>
        <authorList>
            <person name="Uchimura Y."/>
            <person name="Wyss M."/>
            <person name="Brugiroux S."/>
            <person name="Limenitakis J.P."/>
            <person name="Stecher B."/>
            <person name="McCoy K.D."/>
            <person name="Macpherson A.J."/>
        </authorList>
    </citation>
    <scope>NUCLEOTIDE SEQUENCE</scope>
    <source>
        <strain evidence="9">YL58</strain>
    </source>
</reference>